<dbReference type="Proteomes" id="UP000029629">
    <property type="component" value="Unassembled WGS sequence"/>
</dbReference>
<gene>
    <name evidence="1" type="ORF">HMPREF2130_10955</name>
</gene>
<comment type="caution">
    <text evidence="1">The sequence shown here is derived from an EMBL/GenBank/DDBJ whole genome shotgun (WGS) entry which is preliminary data.</text>
</comment>
<dbReference type="RefSeq" id="WP_036560971.1">
    <property type="nucleotide sequence ID" value="NZ_JRNI01000089.1"/>
</dbReference>
<reference evidence="1 2" key="1">
    <citation type="submission" date="2014-07" db="EMBL/GenBank/DDBJ databases">
        <authorList>
            <person name="McCorrison J."/>
            <person name="Sanka R."/>
            <person name="Torralba M."/>
            <person name="Gillis M."/>
            <person name="Haft D.H."/>
            <person name="Methe B."/>
            <person name="Sutton G."/>
            <person name="Nelson K.E."/>
        </authorList>
    </citation>
    <scope>NUCLEOTIDE SEQUENCE [LARGE SCALE GENOMIC DNA]</scope>
    <source>
        <strain evidence="1 2">DNF00040</strain>
    </source>
</reference>
<proteinExistence type="predicted"/>
<dbReference type="AlphaFoldDB" id="A0A095YU15"/>
<sequence>MRTKLHDGGGDIVIVERAQDVGDILREAKARSNEGLHGSNELKHAMTIPNVILEAYCNNNGITFNELMNNDEHIKRILNDPALSHFRVWKGRV</sequence>
<accession>A0A095YU15</accession>
<evidence type="ECO:0000313" key="2">
    <source>
        <dbReference type="Proteomes" id="UP000029629"/>
    </source>
</evidence>
<organism evidence="1 2">
    <name type="scientific">Oligella urethralis DNF00040</name>
    <dbReference type="NCBI Taxonomy" id="1401065"/>
    <lineage>
        <taxon>Bacteria</taxon>
        <taxon>Pseudomonadati</taxon>
        <taxon>Pseudomonadota</taxon>
        <taxon>Betaproteobacteria</taxon>
        <taxon>Burkholderiales</taxon>
        <taxon>Alcaligenaceae</taxon>
        <taxon>Oligella</taxon>
    </lineage>
</organism>
<evidence type="ECO:0000313" key="1">
    <source>
        <dbReference type="EMBL" id="KGF25661.1"/>
    </source>
</evidence>
<dbReference type="eggNOG" id="ENOG502ZESR">
    <property type="taxonomic scope" value="Bacteria"/>
</dbReference>
<name>A0A095YU15_9BURK</name>
<dbReference type="EMBL" id="JRNI01000089">
    <property type="protein sequence ID" value="KGF25661.1"/>
    <property type="molecule type" value="Genomic_DNA"/>
</dbReference>
<protein>
    <submittedName>
        <fullName evidence="1">Uncharacterized protein</fullName>
    </submittedName>
</protein>
<dbReference type="OrthoDB" id="8908724at2"/>
<keyword evidence="2" id="KW-1185">Reference proteome</keyword>